<dbReference type="PROSITE" id="PS50294">
    <property type="entry name" value="WD_REPEATS_REGION"/>
    <property type="match status" value="1"/>
</dbReference>
<evidence type="ECO:0000313" key="7">
    <source>
        <dbReference type="Proteomes" id="UP001212411"/>
    </source>
</evidence>
<dbReference type="PROSITE" id="PS50082">
    <property type="entry name" value="WD_REPEATS_2"/>
    <property type="match status" value="2"/>
</dbReference>
<dbReference type="SMART" id="SM00320">
    <property type="entry name" value="WD40"/>
    <property type="match status" value="5"/>
</dbReference>
<gene>
    <name evidence="6" type="primary">asa1</name>
    <name evidence="6" type="ORF">SOMG_03930</name>
</gene>
<feature type="repeat" description="WD" evidence="5">
    <location>
        <begin position="10"/>
        <end position="50"/>
    </location>
</feature>
<dbReference type="EMBL" id="CP115612">
    <property type="protein sequence ID" value="WBW74515.1"/>
    <property type="molecule type" value="Genomic_DNA"/>
</dbReference>
<keyword evidence="7" id="KW-1185">Reference proteome</keyword>
<evidence type="ECO:0000256" key="5">
    <source>
        <dbReference type="PROSITE-ProRule" id="PRU00221"/>
    </source>
</evidence>
<dbReference type="KEGG" id="som:SOMG_03930"/>
<dbReference type="InterPro" id="IPR036322">
    <property type="entry name" value="WD40_repeat_dom_sf"/>
</dbReference>
<reference evidence="6 7" key="1">
    <citation type="journal article" date="2023" name="G3 (Bethesda)">
        <title>A high-quality reference genome for the fission yeast Schizosaccharomyces osmophilus.</title>
        <authorList>
            <person name="Jia G.S."/>
            <person name="Zhang W.C."/>
            <person name="Liang Y."/>
            <person name="Liu X.H."/>
            <person name="Rhind N."/>
            <person name="Pidoux A."/>
            <person name="Brysch-Herzberg M."/>
            <person name="Du L.L."/>
        </authorList>
    </citation>
    <scope>NUCLEOTIDE SEQUENCE [LARGE SCALE GENOMIC DNA]</scope>
    <source>
        <strain evidence="6 7">CBS 15793</strain>
    </source>
</reference>
<organism evidence="6 7">
    <name type="scientific">Schizosaccharomyces osmophilus</name>
    <dbReference type="NCBI Taxonomy" id="2545709"/>
    <lineage>
        <taxon>Eukaryota</taxon>
        <taxon>Fungi</taxon>
        <taxon>Dikarya</taxon>
        <taxon>Ascomycota</taxon>
        <taxon>Taphrinomycotina</taxon>
        <taxon>Schizosaccharomycetes</taxon>
        <taxon>Schizosaccharomycetales</taxon>
        <taxon>Schizosaccharomycetaceae</taxon>
        <taxon>Schizosaccharomyces</taxon>
    </lineage>
</organism>
<dbReference type="InterPro" id="IPR001680">
    <property type="entry name" value="WD40_rpt"/>
</dbReference>
<dbReference type="InterPro" id="IPR015943">
    <property type="entry name" value="WD40/YVTN_repeat-like_dom_sf"/>
</dbReference>
<keyword evidence="1 5" id="KW-0853">WD repeat</keyword>
<evidence type="ECO:0000256" key="1">
    <source>
        <dbReference type="ARBA" id="ARBA00022574"/>
    </source>
</evidence>
<name>A0AAE9WES1_9SCHI</name>
<dbReference type="PANTHER" id="PTHR19854:SF1">
    <property type="entry name" value="GUANINE NUCLEOTIDE-BINDING PROTEIN SUBUNIT BETA-LIKE PROTEIN 1"/>
    <property type="match status" value="1"/>
</dbReference>
<dbReference type="RefSeq" id="XP_056038758.1">
    <property type="nucleotide sequence ID" value="XM_056182717.1"/>
</dbReference>
<dbReference type="Pfam" id="PF00400">
    <property type="entry name" value="WD40"/>
    <property type="match status" value="2"/>
</dbReference>
<sequence>MVVPTPFYVLRGHSSSVTAVAFDKKNHIFSGDENGFVICWALLDMRPLQAWYAHSKSILGMEVIDNDILCTQSRDCRLTVWKMNFEKIKSSFSLSELSRMQSQRKAFSQTDLGMSNDSITVCSSIYINALTFCSFSYDKFAKVLAVSNTINVDEIDIYEAENLLSKNTNQGDHGTRLQNEIKPLMNNEKTGALMNTSFASSEEYLFLAAGYESGHVAQFRCRLSNVRNVCINFRDVWEMTYFEKSHSQPVLSVNYNRLGNALYSSGADDRIIQHPSSFDGVLHNELKVFRSKNCGQQCLQVREDDRIIATAGWDGRSRVYSCKSLSLLAVLKYHSSTINSISFCSDSNIIALASKDSRISLWKIY</sequence>
<dbReference type="Gene3D" id="2.130.10.10">
    <property type="entry name" value="YVTN repeat-like/Quinoprotein amine dehydrogenase"/>
    <property type="match status" value="2"/>
</dbReference>
<dbReference type="AlphaFoldDB" id="A0AAE9WES1"/>
<evidence type="ECO:0000256" key="2">
    <source>
        <dbReference type="ARBA" id="ARBA00022737"/>
    </source>
</evidence>
<evidence type="ECO:0000256" key="4">
    <source>
        <dbReference type="ARBA" id="ARBA00040563"/>
    </source>
</evidence>
<comment type="similarity">
    <text evidence="3">Belongs to the WD repeat ASA1 family.</text>
</comment>
<keyword evidence="2" id="KW-0677">Repeat</keyword>
<accession>A0AAE9WES1</accession>
<dbReference type="SUPFAM" id="SSF50978">
    <property type="entry name" value="WD40 repeat-like"/>
    <property type="match status" value="1"/>
</dbReference>
<evidence type="ECO:0000256" key="3">
    <source>
        <dbReference type="ARBA" id="ARBA00037931"/>
    </source>
</evidence>
<protein>
    <recommendedName>
        <fullName evidence="4">ASTRA-associated protein 1</fullName>
    </recommendedName>
</protein>
<dbReference type="PANTHER" id="PTHR19854">
    <property type="entry name" value="TRANSDUCIN BETA-LIKE 3"/>
    <property type="match status" value="1"/>
</dbReference>
<dbReference type="GeneID" id="80877406"/>
<dbReference type="Proteomes" id="UP001212411">
    <property type="component" value="Chromosome 2"/>
</dbReference>
<evidence type="ECO:0000313" key="6">
    <source>
        <dbReference type="EMBL" id="WBW74515.1"/>
    </source>
</evidence>
<feature type="repeat" description="WD" evidence="5">
    <location>
        <begin position="331"/>
        <end position="365"/>
    </location>
</feature>
<proteinExistence type="inferred from homology"/>